<comment type="caution">
    <text evidence="3">The sequence shown here is derived from an EMBL/GenBank/DDBJ whole genome shotgun (WGS) entry which is preliminary data.</text>
</comment>
<keyword evidence="4" id="KW-1185">Reference proteome</keyword>
<feature type="region of interest" description="Disordered" evidence="2">
    <location>
        <begin position="78"/>
        <end position="97"/>
    </location>
</feature>
<dbReference type="OrthoDB" id="5056261at2759"/>
<feature type="non-terminal residue" evidence="3">
    <location>
        <position position="1"/>
    </location>
</feature>
<feature type="region of interest" description="Disordered" evidence="2">
    <location>
        <begin position="127"/>
        <end position="176"/>
    </location>
</feature>
<proteinExistence type="predicted"/>
<evidence type="ECO:0000256" key="1">
    <source>
        <dbReference type="SAM" id="Coils"/>
    </source>
</evidence>
<reference evidence="3" key="1">
    <citation type="journal article" date="2021" name="Nat. Commun.">
        <title>Genetic determinants of endophytism in the Arabidopsis root mycobiome.</title>
        <authorList>
            <person name="Mesny F."/>
            <person name="Miyauchi S."/>
            <person name="Thiergart T."/>
            <person name="Pickel B."/>
            <person name="Atanasova L."/>
            <person name="Karlsson M."/>
            <person name="Huettel B."/>
            <person name="Barry K.W."/>
            <person name="Haridas S."/>
            <person name="Chen C."/>
            <person name="Bauer D."/>
            <person name="Andreopoulos W."/>
            <person name="Pangilinan J."/>
            <person name="LaButti K."/>
            <person name="Riley R."/>
            <person name="Lipzen A."/>
            <person name="Clum A."/>
            <person name="Drula E."/>
            <person name="Henrissat B."/>
            <person name="Kohler A."/>
            <person name="Grigoriev I.V."/>
            <person name="Martin F.M."/>
            <person name="Hacquard S."/>
        </authorList>
    </citation>
    <scope>NUCLEOTIDE SEQUENCE</scope>
    <source>
        <strain evidence="3">MPI-CAGE-AT-0023</strain>
    </source>
</reference>
<keyword evidence="1" id="KW-0175">Coiled coil</keyword>
<dbReference type="AlphaFoldDB" id="A0A9P9FZ37"/>
<feature type="region of interest" description="Disordered" evidence="2">
    <location>
        <begin position="1"/>
        <end position="29"/>
    </location>
</feature>
<dbReference type="GeneID" id="70216166"/>
<sequence>STRSARHHNRYEDMREPDKRVNDQWKRESPKALIQRAINKGKSAFKQQATMDVVEKDPQSFDRDSTDSMQNSMELVRSNGSRRPMSPIGQPSQPVTKNTINAHPFPVEHYDRDQQIMYHIHPTVPSPSLKLPIEDSNINKGYEPQSPQLEESEELAPAPPPHQTQPVIPPRVESSSDAQDNLKIVLNQQQIIVDDLNSQREALSQQVQDLKQEIAYWKNRTSEAASKNVNVLAGTPLSRPESELVKEWKNLAYEVKNFVTSHFDRVSTNKLDVWAKENGQWLQGITPSYQQVIKDKRSGPAIIEAAIWYTFCSLVFGGVKGNPQIRWAGHYQKTLRRLINELVQGHTQQNAEQFVPLFHQWGALTANLIATIQPDEHHDHQVHRVVQEFEEYFSSCRSRVFGSDAAYRRDLRVL</sequence>
<gene>
    <name evidence="3" type="ORF">BKA55DRAFT_484948</name>
</gene>
<dbReference type="RefSeq" id="XP_046042279.1">
    <property type="nucleotide sequence ID" value="XM_046186212.1"/>
</dbReference>
<accession>A0A9P9FZ37</accession>
<evidence type="ECO:0000256" key="2">
    <source>
        <dbReference type="SAM" id="MobiDB-lite"/>
    </source>
</evidence>
<feature type="non-terminal residue" evidence="3">
    <location>
        <position position="414"/>
    </location>
</feature>
<name>A0A9P9FZ37_FUSRE</name>
<feature type="compositionally biased region" description="Pro residues" evidence="2">
    <location>
        <begin position="157"/>
        <end position="169"/>
    </location>
</feature>
<feature type="compositionally biased region" description="Basic and acidic residues" evidence="2">
    <location>
        <begin position="10"/>
        <end position="29"/>
    </location>
</feature>
<evidence type="ECO:0000313" key="4">
    <source>
        <dbReference type="Proteomes" id="UP000720189"/>
    </source>
</evidence>
<dbReference type="EMBL" id="JAGMUX010000027">
    <property type="protein sequence ID" value="KAH7222656.1"/>
    <property type="molecule type" value="Genomic_DNA"/>
</dbReference>
<feature type="coiled-coil region" evidence="1">
    <location>
        <begin position="186"/>
        <end position="220"/>
    </location>
</feature>
<dbReference type="Proteomes" id="UP000720189">
    <property type="component" value="Unassembled WGS sequence"/>
</dbReference>
<protein>
    <submittedName>
        <fullName evidence="3">Uncharacterized protein</fullName>
    </submittedName>
</protein>
<evidence type="ECO:0000313" key="3">
    <source>
        <dbReference type="EMBL" id="KAH7222656.1"/>
    </source>
</evidence>
<organism evidence="3 4">
    <name type="scientific">Fusarium redolens</name>
    <dbReference type="NCBI Taxonomy" id="48865"/>
    <lineage>
        <taxon>Eukaryota</taxon>
        <taxon>Fungi</taxon>
        <taxon>Dikarya</taxon>
        <taxon>Ascomycota</taxon>
        <taxon>Pezizomycotina</taxon>
        <taxon>Sordariomycetes</taxon>
        <taxon>Hypocreomycetidae</taxon>
        <taxon>Hypocreales</taxon>
        <taxon>Nectriaceae</taxon>
        <taxon>Fusarium</taxon>
        <taxon>Fusarium redolens species complex</taxon>
    </lineage>
</organism>